<dbReference type="EMBL" id="BMWC01000001">
    <property type="protein sequence ID" value="GGW81780.1"/>
    <property type="molecule type" value="Genomic_DNA"/>
</dbReference>
<comment type="caution">
    <text evidence="2">The sequence shown here is derived from an EMBL/GenBank/DDBJ whole genome shotgun (WGS) entry which is preliminary data.</text>
</comment>
<reference evidence="3" key="1">
    <citation type="journal article" date="2019" name="Int. J. Syst. Evol. Microbiol.">
        <title>The Global Catalogue of Microorganisms (GCM) 10K type strain sequencing project: providing services to taxonomists for standard genome sequencing and annotation.</title>
        <authorList>
            <consortium name="The Broad Institute Genomics Platform"/>
            <consortium name="The Broad Institute Genome Sequencing Center for Infectious Disease"/>
            <person name="Wu L."/>
            <person name="Ma J."/>
        </authorList>
    </citation>
    <scope>NUCLEOTIDE SEQUENCE [LARGE SCALE GENOMIC DNA]</scope>
    <source>
        <strain evidence="3">JCM 4866</strain>
    </source>
</reference>
<evidence type="ECO:0008006" key="4">
    <source>
        <dbReference type="Google" id="ProtNLM"/>
    </source>
</evidence>
<name>A0ABQ2WW63_9ACTN</name>
<gene>
    <name evidence="2" type="ORF">GCM10010383_07200</name>
</gene>
<keyword evidence="3" id="KW-1185">Reference proteome</keyword>
<evidence type="ECO:0000256" key="1">
    <source>
        <dbReference type="SAM" id="MobiDB-lite"/>
    </source>
</evidence>
<accession>A0ABQ2WW63</accession>
<proteinExistence type="predicted"/>
<evidence type="ECO:0000313" key="3">
    <source>
        <dbReference type="Proteomes" id="UP000617743"/>
    </source>
</evidence>
<dbReference type="Proteomes" id="UP000617743">
    <property type="component" value="Unassembled WGS sequence"/>
</dbReference>
<evidence type="ECO:0000313" key="2">
    <source>
        <dbReference type="EMBL" id="GGW81780.1"/>
    </source>
</evidence>
<feature type="region of interest" description="Disordered" evidence="1">
    <location>
        <begin position="18"/>
        <end position="55"/>
    </location>
</feature>
<protein>
    <recommendedName>
        <fullName evidence="4">Transposase</fullName>
    </recommendedName>
</protein>
<sequence>MQVLLAVGVTTLSDISNSDRKFERTVESNPLRVNGPRSNDRAPGKKTPGIPESLPGTLAALRESAGRKTQTVVRHVMAVDVPGLSATEAGIGRCAARTPIP</sequence>
<organism evidence="2 3">
    <name type="scientific">Streptomyces lomondensis</name>
    <dbReference type="NCBI Taxonomy" id="68229"/>
    <lineage>
        <taxon>Bacteria</taxon>
        <taxon>Bacillati</taxon>
        <taxon>Actinomycetota</taxon>
        <taxon>Actinomycetes</taxon>
        <taxon>Kitasatosporales</taxon>
        <taxon>Streptomycetaceae</taxon>
        <taxon>Streptomyces</taxon>
    </lineage>
</organism>